<reference evidence="2" key="2">
    <citation type="submission" date="2025-08" db="UniProtKB">
        <authorList>
            <consortium name="Ensembl"/>
        </authorList>
    </citation>
    <scope>IDENTIFICATION</scope>
</reference>
<accession>A0A8I5N6L0</accession>
<evidence type="ECO:0000313" key="3">
    <source>
        <dbReference type="Proteomes" id="UP000028761"/>
    </source>
</evidence>
<protein>
    <submittedName>
        <fullName evidence="2">Uncharacterized protein</fullName>
    </submittedName>
</protein>
<name>A0A8I5N6L0_PAPAN</name>
<dbReference type="Ensembl" id="ENSPANT00000068212.1">
    <property type="protein sequence ID" value="ENSPANP00000049159.1"/>
    <property type="gene ID" value="ENSPANG00000037104.1"/>
</dbReference>
<reference evidence="2 3" key="1">
    <citation type="submission" date="2012-03" db="EMBL/GenBank/DDBJ databases">
        <title>Whole Genome Assembly of Papio anubis.</title>
        <authorList>
            <person name="Liu Y.L."/>
            <person name="Abraham K.A."/>
            <person name="Akbar H.A."/>
            <person name="Ali S.A."/>
            <person name="Anosike U.A."/>
            <person name="Aqrawi P.A."/>
            <person name="Arias F.A."/>
            <person name="Attaway T.A."/>
            <person name="Awwad R.A."/>
            <person name="Babu C.B."/>
            <person name="Bandaranaike D.B."/>
            <person name="Battles P.B."/>
            <person name="Bell A.B."/>
            <person name="Beltran B.B."/>
            <person name="Berhane-Mersha D.B."/>
            <person name="Bess C.B."/>
            <person name="Bickham C.B."/>
            <person name="Bolden T.B."/>
            <person name="Carter K.C."/>
            <person name="Chau D.C."/>
            <person name="Chavez A.C."/>
            <person name="Clerc-Blankenburg K.C."/>
            <person name="Coyle M.C."/>
            <person name="Dao M.D."/>
            <person name="Davila M.L.D."/>
            <person name="Davy-Carroll L.D."/>
            <person name="Denson S.D."/>
            <person name="Dinh H.D."/>
            <person name="Fernandez S.F."/>
            <person name="Fernando P.F."/>
            <person name="Forbes L.F."/>
            <person name="Francis C.F."/>
            <person name="Francisco L.F."/>
            <person name="Fu Q.F."/>
            <person name="Garcia-Iii R.G."/>
            <person name="Garrett T.G."/>
            <person name="Gross S.G."/>
            <person name="Gubbala S.G."/>
            <person name="Hirani K.H."/>
            <person name="Hogues M.H."/>
            <person name="Hollins B.H."/>
            <person name="Jackson L.J."/>
            <person name="Javaid M.J."/>
            <person name="Jhangiani S.J."/>
            <person name="Johnson A.J."/>
            <person name="Johnson B.J."/>
            <person name="Jones J.J."/>
            <person name="Joshi V.J."/>
            <person name="Kalu J.K."/>
            <person name="Khan N.K."/>
            <person name="Korchina V.K."/>
            <person name="Kovar C.K."/>
            <person name="Lago L.L."/>
            <person name="Lara F.L."/>
            <person name="Le T.-K.L."/>
            <person name="Lee S.L."/>
            <person name="Legall-Iii F.L."/>
            <person name="Lemon S.L."/>
            <person name="Liu J.L."/>
            <person name="Liu Y.-S.L."/>
            <person name="Liyanage D.L."/>
            <person name="Lopez J.L."/>
            <person name="Lorensuhewa L.L."/>
            <person name="Mata R.M."/>
            <person name="Mathew T.M."/>
            <person name="Mercado C.M."/>
            <person name="Mercado I.M."/>
            <person name="Morales K.M."/>
            <person name="Morgan M.M."/>
            <person name="Munidasa M.M."/>
            <person name="Ngo D.N."/>
            <person name="Nguyen L.N."/>
            <person name="Nguyen T.N."/>
            <person name="Nguyen N.N."/>
            <person name="Obregon M.O."/>
            <person name="Okwuonu G.O."/>
            <person name="Ongeri F.O."/>
            <person name="Onwere C.O."/>
            <person name="Osifeso I.O."/>
            <person name="Parra A.P."/>
            <person name="Patil S.P."/>
            <person name="Perez A.P."/>
            <person name="Perez Y.P."/>
            <person name="Pham C.P."/>
            <person name="Pu L.-L.P."/>
            <person name="Puazo M.P."/>
            <person name="Quiroz J.Q."/>
            <person name="Rouhana J.R."/>
            <person name="Ruiz M.R."/>
            <person name="Ruiz S.-J.R."/>
            <person name="Saada N.S."/>
            <person name="Santibanez J.S."/>
            <person name="Scheel M.S."/>
            <person name="Schneider B.S."/>
            <person name="Simmons D.S."/>
            <person name="Sisson I.S."/>
            <person name="Tang L.-Y.T."/>
            <person name="Thornton R.T."/>
            <person name="Tisius J.T."/>
            <person name="Toledanes G.T."/>
            <person name="Trejos Z.T."/>
            <person name="Usmani K.U."/>
            <person name="Varghese R.V."/>
            <person name="Vattathil S.V."/>
            <person name="Vee V.V."/>
            <person name="Walker D.W."/>
            <person name="Weissenberger G.W."/>
            <person name="White C.W."/>
            <person name="Williams A.W."/>
            <person name="Woodworth J.W."/>
            <person name="Wright R.W."/>
            <person name="Zhu Y.Z."/>
            <person name="Han Y.H."/>
            <person name="Newsham I.N."/>
            <person name="Nazareth L.N."/>
            <person name="Worley K.W."/>
            <person name="Muzny D.M."/>
            <person name="Rogers J.R."/>
            <person name="Gibbs R.G."/>
        </authorList>
    </citation>
    <scope>NUCLEOTIDE SEQUENCE [LARGE SCALE GENOMIC DNA]</scope>
</reference>
<sequence length="138" mass="15415">KKKKKTLSIHFPTKVSNLISGITTNHPVLVFCLFGQPLLLQPPYPQLLPLASQINSKHCNNDGLWVFFFFFFFFLRWSLALSPRLEYSGTISAHCKFRLLGSCHSPASASRVAGTTGAHPHTWLISFCVFSRDGVSSC</sequence>
<proteinExistence type="predicted"/>
<keyword evidence="1" id="KW-0472">Membrane</keyword>
<evidence type="ECO:0000256" key="1">
    <source>
        <dbReference type="SAM" id="Phobius"/>
    </source>
</evidence>
<dbReference type="Proteomes" id="UP000028761">
    <property type="component" value="Chromosome 9"/>
</dbReference>
<keyword evidence="1" id="KW-0812">Transmembrane</keyword>
<feature type="transmembrane region" description="Helical" evidence="1">
    <location>
        <begin position="64"/>
        <end position="82"/>
    </location>
</feature>
<keyword evidence="3" id="KW-1185">Reference proteome</keyword>
<dbReference type="GeneTree" id="ENSGT00940000163505"/>
<keyword evidence="1" id="KW-1133">Transmembrane helix</keyword>
<dbReference type="PANTHER" id="PTHR12138:SF75">
    <property type="entry name" value="SECRETED PROTEIN"/>
    <property type="match status" value="1"/>
</dbReference>
<dbReference type="AlphaFoldDB" id="A0A8I5N6L0"/>
<organism evidence="2 3">
    <name type="scientific">Papio anubis</name>
    <name type="common">Olive baboon</name>
    <dbReference type="NCBI Taxonomy" id="9555"/>
    <lineage>
        <taxon>Eukaryota</taxon>
        <taxon>Metazoa</taxon>
        <taxon>Chordata</taxon>
        <taxon>Craniata</taxon>
        <taxon>Vertebrata</taxon>
        <taxon>Euteleostomi</taxon>
        <taxon>Mammalia</taxon>
        <taxon>Eutheria</taxon>
        <taxon>Euarchontoglires</taxon>
        <taxon>Primates</taxon>
        <taxon>Haplorrhini</taxon>
        <taxon>Catarrhini</taxon>
        <taxon>Cercopithecidae</taxon>
        <taxon>Cercopithecinae</taxon>
        <taxon>Papio</taxon>
    </lineage>
</organism>
<evidence type="ECO:0000313" key="2">
    <source>
        <dbReference type="Ensembl" id="ENSPANP00000049159.1"/>
    </source>
</evidence>
<dbReference type="PANTHER" id="PTHR12138">
    <property type="entry name" value="PRIMATE-EXPANDED PROTEIN FAMILY"/>
    <property type="match status" value="1"/>
</dbReference>
<reference evidence="2" key="3">
    <citation type="submission" date="2025-09" db="UniProtKB">
        <authorList>
            <consortium name="Ensembl"/>
        </authorList>
    </citation>
    <scope>IDENTIFICATION</scope>
</reference>